<evidence type="ECO:0000313" key="12">
    <source>
        <dbReference type="Proteomes" id="UP000822331"/>
    </source>
</evidence>
<comment type="cofactor">
    <cofactor evidence="1">
        <name>Mg(2+)</name>
        <dbReference type="ChEBI" id="CHEBI:18420"/>
    </cofactor>
</comment>
<dbReference type="AlphaFoldDB" id="A0AAE7R3X4"/>
<keyword evidence="2" id="KW-1277">Toxin-antitoxin system</keyword>
<name>A0AAE7R3X4_9HYPH</name>
<proteinExistence type="inferred from homology"/>
<dbReference type="EMBL" id="CP049206">
    <property type="protein sequence ID" value="QTF99832.1"/>
    <property type="molecule type" value="Genomic_DNA"/>
</dbReference>
<accession>A0AAE7R3X4</accession>
<evidence type="ECO:0000256" key="5">
    <source>
        <dbReference type="ARBA" id="ARBA00022801"/>
    </source>
</evidence>
<keyword evidence="3" id="KW-0540">Nuclease</keyword>
<dbReference type="InterPro" id="IPR050556">
    <property type="entry name" value="Type_II_TA_system_RNase"/>
</dbReference>
<sequence>MRYLLDTNIVSDMMRNPQGKVFQRIAKVGEDAVLTSIIVSCEVRFGIEKRQSEKLAKRFSDVFGTLSVKRLDTTVEGHYAVIRTKLEAMGNPIGQMDMLIAAHALALDAVVVTDNEREFSRVPGLKVENWLR</sequence>
<keyword evidence="5" id="KW-0378">Hydrolase</keyword>
<evidence type="ECO:0000256" key="6">
    <source>
        <dbReference type="ARBA" id="ARBA00022842"/>
    </source>
</evidence>
<dbReference type="KEGG" id="arui:G6M88_05205"/>
<dbReference type="GO" id="GO:0046872">
    <property type="term" value="F:metal ion binding"/>
    <property type="evidence" value="ECO:0007669"/>
    <property type="project" value="UniProtKB-KW"/>
</dbReference>
<dbReference type="RefSeq" id="WP_083212797.1">
    <property type="nucleotide sequence ID" value="NZ_CP049206.1"/>
</dbReference>
<gene>
    <name evidence="9" type="ORF">G6L72_19300</name>
    <name evidence="10" type="ORF">G6M88_05205</name>
</gene>
<dbReference type="EMBL" id="JAAMCP010000011">
    <property type="protein sequence ID" value="NTF38847.1"/>
    <property type="molecule type" value="Genomic_DNA"/>
</dbReference>
<evidence type="ECO:0000313" key="10">
    <source>
        <dbReference type="EMBL" id="QTF99832.1"/>
    </source>
</evidence>
<dbReference type="Proteomes" id="UP000663912">
    <property type="component" value="Chromosome 1"/>
</dbReference>
<dbReference type="CDD" id="cd18748">
    <property type="entry name" value="PIN_VapC4-5_FitB-like"/>
    <property type="match status" value="1"/>
</dbReference>
<dbReference type="InterPro" id="IPR002716">
    <property type="entry name" value="PIN_dom"/>
</dbReference>
<evidence type="ECO:0000256" key="2">
    <source>
        <dbReference type="ARBA" id="ARBA00022649"/>
    </source>
</evidence>
<dbReference type="GO" id="GO:0004518">
    <property type="term" value="F:nuclease activity"/>
    <property type="evidence" value="ECO:0007669"/>
    <property type="project" value="UniProtKB-KW"/>
</dbReference>
<feature type="domain" description="PIN" evidence="8">
    <location>
        <begin position="3"/>
        <end position="124"/>
    </location>
</feature>
<dbReference type="PANTHER" id="PTHR33653">
    <property type="entry name" value="RIBONUCLEASE VAPC2"/>
    <property type="match status" value="1"/>
</dbReference>
<reference evidence="10" key="2">
    <citation type="submission" date="2020-02" db="EMBL/GenBank/DDBJ databases">
        <title>Unexpected conservation and global transmission of agrobacterial virulence plasmids.</title>
        <authorList>
            <person name="Weisberg A.J."/>
            <person name="Davis E.W. II"/>
            <person name="Tabima J.R."/>
            <person name="Belcher M.S."/>
            <person name="Miller M."/>
            <person name="Kuo C.-H."/>
            <person name="Loper J.E."/>
            <person name="Grunwald N.J."/>
            <person name="Putnam M.L."/>
            <person name="Chang J.H."/>
        </authorList>
    </citation>
    <scope>NUCLEOTIDE SEQUENCE</scope>
    <source>
        <strain evidence="10">W2/73</strain>
    </source>
</reference>
<dbReference type="Gene3D" id="3.40.50.1010">
    <property type="entry name" value="5'-nuclease"/>
    <property type="match status" value="1"/>
</dbReference>
<evidence type="ECO:0000313" key="11">
    <source>
        <dbReference type="Proteomes" id="UP000663912"/>
    </source>
</evidence>
<dbReference type="SUPFAM" id="SSF88723">
    <property type="entry name" value="PIN domain-like"/>
    <property type="match status" value="1"/>
</dbReference>
<dbReference type="GO" id="GO:0016787">
    <property type="term" value="F:hydrolase activity"/>
    <property type="evidence" value="ECO:0007669"/>
    <property type="project" value="UniProtKB-KW"/>
</dbReference>
<evidence type="ECO:0000256" key="7">
    <source>
        <dbReference type="ARBA" id="ARBA00038093"/>
    </source>
</evidence>
<evidence type="ECO:0000256" key="3">
    <source>
        <dbReference type="ARBA" id="ARBA00022722"/>
    </source>
</evidence>
<evidence type="ECO:0000313" key="9">
    <source>
        <dbReference type="EMBL" id="NTF38847.1"/>
    </source>
</evidence>
<keyword evidence="4" id="KW-0479">Metal-binding</keyword>
<organism evidence="10 11">
    <name type="scientific">Agrobacterium rubi</name>
    <dbReference type="NCBI Taxonomy" id="28099"/>
    <lineage>
        <taxon>Bacteria</taxon>
        <taxon>Pseudomonadati</taxon>
        <taxon>Pseudomonadota</taxon>
        <taxon>Alphaproteobacteria</taxon>
        <taxon>Hyphomicrobiales</taxon>
        <taxon>Rhizobiaceae</taxon>
        <taxon>Rhizobium/Agrobacterium group</taxon>
        <taxon>Agrobacterium</taxon>
    </lineage>
</organism>
<evidence type="ECO:0000259" key="8">
    <source>
        <dbReference type="Pfam" id="PF01850"/>
    </source>
</evidence>
<evidence type="ECO:0000256" key="4">
    <source>
        <dbReference type="ARBA" id="ARBA00022723"/>
    </source>
</evidence>
<evidence type="ECO:0000256" key="1">
    <source>
        <dbReference type="ARBA" id="ARBA00001946"/>
    </source>
</evidence>
<comment type="similarity">
    <text evidence="7">Belongs to the PINc/VapC protein family.</text>
</comment>
<keyword evidence="12" id="KW-1185">Reference proteome</keyword>
<dbReference type="PANTHER" id="PTHR33653:SF1">
    <property type="entry name" value="RIBONUCLEASE VAPC2"/>
    <property type="match status" value="1"/>
</dbReference>
<protein>
    <submittedName>
        <fullName evidence="10">Type II toxin-antitoxin system VapC family toxin</fullName>
    </submittedName>
</protein>
<dbReference type="InterPro" id="IPR029060">
    <property type="entry name" value="PIN-like_dom_sf"/>
</dbReference>
<dbReference type="Pfam" id="PF01850">
    <property type="entry name" value="PIN"/>
    <property type="match status" value="1"/>
</dbReference>
<keyword evidence="6" id="KW-0460">Magnesium</keyword>
<dbReference type="Proteomes" id="UP000822331">
    <property type="component" value="Unassembled WGS sequence"/>
</dbReference>
<reference evidence="9 12" key="1">
    <citation type="journal article" date="2020" name="Science">
        <title>Unexpected conservation and global transmission of agrobacterial virulence plasmids.</title>
        <authorList>
            <person name="Weisberg A.J."/>
            <person name="Davis E.W. 2nd"/>
            <person name="Tabima J."/>
            <person name="Belcher M.S."/>
            <person name="Miller M."/>
            <person name="Kuo C.H."/>
            <person name="Loper J.E."/>
            <person name="Grunwald N.J."/>
            <person name="Putnam M.L."/>
            <person name="Chang J.H."/>
        </authorList>
    </citation>
    <scope>NUCLEOTIDE SEQUENCE [LARGE SCALE GENOMIC DNA]</scope>
    <source>
        <strain evidence="9 12">A19/93</strain>
    </source>
</reference>